<feature type="region of interest" description="Disordered" evidence="2">
    <location>
        <begin position="192"/>
        <end position="216"/>
    </location>
</feature>
<keyword evidence="1" id="KW-0597">Phosphoprotein</keyword>
<dbReference type="InterPro" id="IPR001789">
    <property type="entry name" value="Sig_transdc_resp-reg_receiver"/>
</dbReference>
<keyword evidence="5" id="KW-1185">Reference proteome</keyword>
<gene>
    <name evidence="4" type="ORF">E8A74_30550</name>
</gene>
<dbReference type="OrthoDB" id="5510710at2"/>
<organism evidence="4 5">
    <name type="scientific">Polyangium fumosum</name>
    <dbReference type="NCBI Taxonomy" id="889272"/>
    <lineage>
        <taxon>Bacteria</taxon>
        <taxon>Pseudomonadati</taxon>
        <taxon>Myxococcota</taxon>
        <taxon>Polyangia</taxon>
        <taxon>Polyangiales</taxon>
        <taxon>Polyangiaceae</taxon>
        <taxon>Polyangium</taxon>
    </lineage>
</organism>
<feature type="region of interest" description="Disordered" evidence="2">
    <location>
        <begin position="54"/>
        <end position="73"/>
    </location>
</feature>
<dbReference type="GO" id="GO:0000160">
    <property type="term" value="P:phosphorelay signal transduction system"/>
    <property type="evidence" value="ECO:0007669"/>
    <property type="project" value="InterPro"/>
</dbReference>
<dbReference type="Proteomes" id="UP000309215">
    <property type="component" value="Unassembled WGS sequence"/>
</dbReference>
<comment type="caution">
    <text evidence="4">The sequence shown here is derived from an EMBL/GenBank/DDBJ whole genome shotgun (WGS) entry which is preliminary data.</text>
</comment>
<evidence type="ECO:0000313" key="4">
    <source>
        <dbReference type="EMBL" id="TKD01687.1"/>
    </source>
</evidence>
<dbReference type="AlphaFoldDB" id="A0A4U1J3T7"/>
<evidence type="ECO:0000256" key="1">
    <source>
        <dbReference type="PROSITE-ProRule" id="PRU00169"/>
    </source>
</evidence>
<accession>A0A4U1J3T7</accession>
<dbReference type="InterPro" id="IPR011006">
    <property type="entry name" value="CheY-like_superfamily"/>
</dbReference>
<evidence type="ECO:0000259" key="3">
    <source>
        <dbReference type="PROSITE" id="PS50110"/>
    </source>
</evidence>
<dbReference type="CDD" id="cd00156">
    <property type="entry name" value="REC"/>
    <property type="match status" value="1"/>
</dbReference>
<feature type="compositionally biased region" description="Low complexity" evidence="2">
    <location>
        <begin position="12"/>
        <end position="21"/>
    </location>
</feature>
<feature type="compositionally biased region" description="Basic and acidic residues" evidence="2">
    <location>
        <begin position="192"/>
        <end position="206"/>
    </location>
</feature>
<proteinExistence type="predicted"/>
<name>A0A4U1J3T7_9BACT</name>
<dbReference type="SMART" id="SM00448">
    <property type="entry name" value="REC"/>
    <property type="match status" value="1"/>
</dbReference>
<feature type="domain" description="Response regulatory" evidence="3">
    <location>
        <begin position="77"/>
        <end position="192"/>
    </location>
</feature>
<dbReference type="SUPFAM" id="SSF52172">
    <property type="entry name" value="CheY-like"/>
    <property type="match status" value="1"/>
</dbReference>
<dbReference type="EMBL" id="SSMQ01000038">
    <property type="protein sequence ID" value="TKD01687.1"/>
    <property type="molecule type" value="Genomic_DNA"/>
</dbReference>
<dbReference type="Gene3D" id="3.40.50.2300">
    <property type="match status" value="1"/>
</dbReference>
<evidence type="ECO:0000313" key="5">
    <source>
        <dbReference type="Proteomes" id="UP000309215"/>
    </source>
</evidence>
<reference evidence="4 5" key="1">
    <citation type="submission" date="2019-04" db="EMBL/GenBank/DDBJ databases">
        <authorList>
            <person name="Li Y."/>
            <person name="Wang J."/>
        </authorList>
    </citation>
    <scope>NUCLEOTIDE SEQUENCE [LARGE SCALE GENOMIC DNA]</scope>
    <source>
        <strain evidence="4 5">DSM 14668</strain>
    </source>
</reference>
<evidence type="ECO:0000256" key="2">
    <source>
        <dbReference type="SAM" id="MobiDB-lite"/>
    </source>
</evidence>
<dbReference type="PROSITE" id="PS50110">
    <property type="entry name" value="RESPONSE_REGULATORY"/>
    <property type="match status" value="1"/>
</dbReference>
<sequence length="216" mass="22561">MQRGRDPPARLPAPRARLGLASGSPRPRMTVHPDGKEARCVAYSASGKLAGGAMRSASGIRPGLSKNRDGSTKDGRRILVADDDATRRRLIGALLVEKYAPAVALEAACVPTALEALLVRHPDLVVADLGLSGHSQGGFRLILDAASLGVPAVVTSGPISRALEERLAQLGVGWVPKGSSEQTLLSAIDRALEKPRGAERGGEPRKVPSGPRMHTA</sequence>
<protein>
    <submittedName>
        <fullName evidence="4">Response regulator</fullName>
    </submittedName>
</protein>
<feature type="modified residue" description="4-aspartylphosphate" evidence="1">
    <location>
        <position position="128"/>
    </location>
</feature>
<feature type="region of interest" description="Disordered" evidence="2">
    <location>
        <begin position="1"/>
        <end position="35"/>
    </location>
</feature>